<dbReference type="EMBL" id="CM045768">
    <property type="protein sequence ID" value="KAI7983173.1"/>
    <property type="molecule type" value="Genomic_DNA"/>
</dbReference>
<proteinExistence type="predicted"/>
<organism evidence="1 2">
    <name type="scientific">Camellia lanceoleosa</name>
    <dbReference type="NCBI Taxonomy" id="1840588"/>
    <lineage>
        <taxon>Eukaryota</taxon>
        <taxon>Viridiplantae</taxon>
        <taxon>Streptophyta</taxon>
        <taxon>Embryophyta</taxon>
        <taxon>Tracheophyta</taxon>
        <taxon>Spermatophyta</taxon>
        <taxon>Magnoliopsida</taxon>
        <taxon>eudicotyledons</taxon>
        <taxon>Gunneridae</taxon>
        <taxon>Pentapetalae</taxon>
        <taxon>asterids</taxon>
        <taxon>Ericales</taxon>
        <taxon>Theaceae</taxon>
        <taxon>Camellia</taxon>
    </lineage>
</organism>
<comment type="caution">
    <text evidence="1">The sequence shown here is derived from an EMBL/GenBank/DDBJ whole genome shotgun (WGS) entry which is preliminary data.</text>
</comment>
<accession>A0ACC0F380</accession>
<evidence type="ECO:0000313" key="1">
    <source>
        <dbReference type="EMBL" id="KAI7983173.1"/>
    </source>
</evidence>
<evidence type="ECO:0000313" key="2">
    <source>
        <dbReference type="Proteomes" id="UP001060215"/>
    </source>
</evidence>
<reference evidence="1 2" key="1">
    <citation type="journal article" date="2022" name="Plant J.">
        <title>Chromosome-level genome of Camellia lanceoleosa provides a valuable resource for understanding genome evolution and self-incompatibility.</title>
        <authorList>
            <person name="Gong W."/>
            <person name="Xiao S."/>
            <person name="Wang L."/>
            <person name="Liao Z."/>
            <person name="Chang Y."/>
            <person name="Mo W."/>
            <person name="Hu G."/>
            <person name="Li W."/>
            <person name="Zhao G."/>
            <person name="Zhu H."/>
            <person name="Hu X."/>
            <person name="Ji K."/>
            <person name="Xiang X."/>
            <person name="Song Q."/>
            <person name="Yuan D."/>
            <person name="Jin S."/>
            <person name="Zhang L."/>
        </authorList>
    </citation>
    <scope>NUCLEOTIDE SEQUENCE [LARGE SCALE GENOMIC DNA]</scope>
    <source>
        <strain evidence="1">SQ_2022a</strain>
    </source>
</reference>
<protein>
    <submittedName>
        <fullName evidence="1">DNA polymerase epsilon subunit B</fullName>
    </submittedName>
</protein>
<name>A0ACC0F380_9ERIC</name>
<sequence length="175" mass="19607">MRVMSAMKSDAERYSRQVSNLSFITLFLICGHLLFGYANFPASHFLLYRVEMQLLLSLAHTPPVHQPESDSAVIFLSASQSIVISVAKDSGKIPIHGDASAKATLYRDRFLLLLHRLSRDQHFSKPAFDTERSQFGNYESLIGLTGGRWVMGVISQLKDGHFYLEDLTGTSEINV</sequence>
<keyword evidence="2" id="KW-1185">Reference proteome</keyword>
<gene>
    <name evidence="1" type="ORF">LOK49_LG15G02254</name>
</gene>
<dbReference type="Proteomes" id="UP001060215">
    <property type="component" value="Chromosome 11"/>
</dbReference>